<reference evidence="1" key="1">
    <citation type="journal article" date="2014" name="Front. Microbiol.">
        <title>High frequency of phylogenetically diverse reductive dehalogenase-homologous genes in deep subseafloor sedimentary metagenomes.</title>
        <authorList>
            <person name="Kawai M."/>
            <person name="Futagami T."/>
            <person name="Toyoda A."/>
            <person name="Takaki Y."/>
            <person name="Nishi S."/>
            <person name="Hori S."/>
            <person name="Arai W."/>
            <person name="Tsubouchi T."/>
            <person name="Morono Y."/>
            <person name="Uchiyama I."/>
            <person name="Ito T."/>
            <person name="Fujiyama A."/>
            <person name="Inagaki F."/>
            <person name="Takami H."/>
        </authorList>
    </citation>
    <scope>NUCLEOTIDE SEQUENCE</scope>
    <source>
        <strain evidence="1">Expedition CK06-06</strain>
    </source>
</reference>
<gene>
    <name evidence="1" type="ORF">S01H4_10100</name>
</gene>
<evidence type="ECO:0000313" key="1">
    <source>
        <dbReference type="EMBL" id="GAG61612.1"/>
    </source>
</evidence>
<proteinExistence type="predicted"/>
<accession>X0ZUF9</accession>
<sequence>MTVTCPYCKKKFHKGKTSEFGRLSKHIWREHKDKQRAKIKKGQRAKAKQLDEELQYTDDMLVQSLLNAGIPLSAPTQQQVPYPNQPVQHESITGAILTGIKIGQAIASGITVAKTVKKSLPKRKVKK</sequence>
<comment type="caution">
    <text evidence="1">The sequence shown here is derived from an EMBL/GenBank/DDBJ whole genome shotgun (WGS) entry which is preliminary data.</text>
</comment>
<dbReference type="EMBL" id="BART01003795">
    <property type="protein sequence ID" value="GAG61612.1"/>
    <property type="molecule type" value="Genomic_DNA"/>
</dbReference>
<protein>
    <submittedName>
        <fullName evidence="1">Uncharacterized protein</fullName>
    </submittedName>
</protein>
<organism evidence="1">
    <name type="scientific">marine sediment metagenome</name>
    <dbReference type="NCBI Taxonomy" id="412755"/>
    <lineage>
        <taxon>unclassified sequences</taxon>
        <taxon>metagenomes</taxon>
        <taxon>ecological metagenomes</taxon>
    </lineage>
</organism>
<dbReference type="AlphaFoldDB" id="X0ZUF9"/>
<name>X0ZUF9_9ZZZZ</name>